<keyword evidence="1" id="KW-0732">Signal</keyword>
<gene>
    <name evidence="2" type="ORF">J7I43_02990</name>
</gene>
<evidence type="ECO:0008006" key="4">
    <source>
        <dbReference type="Google" id="ProtNLM"/>
    </source>
</evidence>
<proteinExistence type="predicted"/>
<keyword evidence="3" id="KW-1185">Reference proteome</keyword>
<name>A0ABS3Y8Z6_9BACT</name>
<organism evidence="2 3">
    <name type="scientific">Chitinophaga chungangae</name>
    <dbReference type="NCBI Taxonomy" id="2821488"/>
    <lineage>
        <taxon>Bacteria</taxon>
        <taxon>Pseudomonadati</taxon>
        <taxon>Bacteroidota</taxon>
        <taxon>Chitinophagia</taxon>
        <taxon>Chitinophagales</taxon>
        <taxon>Chitinophagaceae</taxon>
        <taxon>Chitinophaga</taxon>
    </lineage>
</organism>
<feature type="chain" id="PRO_5045211106" description="Auto-transporter adhesin head GIN domain-containing protein" evidence="1">
    <location>
        <begin position="21"/>
        <end position="325"/>
    </location>
</feature>
<dbReference type="EMBL" id="JAGHKP010000001">
    <property type="protein sequence ID" value="MBO9151157.1"/>
    <property type="molecule type" value="Genomic_DNA"/>
</dbReference>
<protein>
    <recommendedName>
        <fullName evidence="4">Auto-transporter adhesin head GIN domain-containing protein</fullName>
    </recommendedName>
</protein>
<evidence type="ECO:0000313" key="3">
    <source>
        <dbReference type="Proteomes" id="UP000679126"/>
    </source>
</evidence>
<comment type="caution">
    <text evidence="2">The sequence shown here is derived from an EMBL/GenBank/DDBJ whole genome shotgun (WGS) entry which is preliminary data.</text>
</comment>
<evidence type="ECO:0000256" key="1">
    <source>
        <dbReference type="SAM" id="SignalP"/>
    </source>
</evidence>
<dbReference type="Proteomes" id="UP000679126">
    <property type="component" value="Unassembled WGS sequence"/>
</dbReference>
<accession>A0ABS3Y8Z6</accession>
<sequence>MKRIKWLFALFFLLATNAYSQHVYQIRADSVRIYNVCDTAELIIENRTRGVSGYLFNKGNGRTEFRPIRLETVGSSQIAITGQDTLDIASLSGLSGGIDSIYRSGDSLIYVKNGVAYGVSAPGSGGGANIYTADGTLTGNRVLLGSGRAYSLTLDSLNQFRAKGNLVSVVGGQNNTQASLLLQGGQSNWDLLSSGTRVVSMQLDVGRALLMVDSASLSVGASTSMSPGVRLEGAVTMDFMLLLMNHTIGKKGYFFAMNTQFQNITIALPPSTVGRVLMFKKVHAANVVTLTPYGSEKIDGQTSATLTDNNQVLRLVGMGSGWYIM</sequence>
<dbReference type="RefSeq" id="WP_209143079.1">
    <property type="nucleotide sequence ID" value="NZ_JAGHKP010000001.1"/>
</dbReference>
<feature type="signal peptide" evidence="1">
    <location>
        <begin position="1"/>
        <end position="20"/>
    </location>
</feature>
<reference evidence="3" key="1">
    <citation type="submission" date="2021-03" db="EMBL/GenBank/DDBJ databases">
        <title>Assistant Professor.</title>
        <authorList>
            <person name="Huq M.A."/>
        </authorList>
    </citation>
    <scope>NUCLEOTIDE SEQUENCE [LARGE SCALE GENOMIC DNA]</scope>
    <source>
        <strain evidence="3">MAH-28</strain>
    </source>
</reference>
<evidence type="ECO:0000313" key="2">
    <source>
        <dbReference type="EMBL" id="MBO9151157.1"/>
    </source>
</evidence>